<keyword evidence="4" id="KW-0375">Hydrogen ion transport</keyword>
<dbReference type="PANTHER" id="PTHR11671">
    <property type="entry name" value="V-TYPE ATP SYNTHASE SUBUNIT D"/>
    <property type="match status" value="1"/>
</dbReference>
<dbReference type="Gene3D" id="1.10.287.3240">
    <property type="match status" value="1"/>
</dbReference>
<dbReference type="NCBIfam" id="TIGR00309">
    <property type="entry name" value="V_ATPase_subD"/>
    <property type="match status" value="1"/>
</dbReference>
<dbReference type="GO" id="GO:0046961">
    <property type="term" value="F:proton-transporting ATPase activity, rotational mechanism"/>
    <property type="evidence" value="ECO:0007669"/>
    <property type="project" value="InterPro"/>
</dbReference>
<evidence type="ECO:0000256" key="1">
    <source>
        <dbReference type="ARBA" id="ARBA00005850"/>
    </source>
</evidence>
<sequence length="210" mass="24144">MSMRVLPTKITLIRLRRSLTFLRRAYDLLEEKRDILLLQLEKLLEDAKRARDALNKALLEAYRALDEAYLAIGSKTIESAAIMPTATAEFSLKHRSLMGVPIASVIFTITEAKPSYGFINTSIALDVAVKKFHAALNYAARLAEVENAVFRVVDEIRKTQRRVNALRYVLIPWHENAIKYITSVLEEREREEFVRAKKVKRMIERRKAAS</sequence>
<keyword evidence="3 4" id="KW-0406">Ion transport</keyword>
<dbReference type="Proteomes" id="UP000272051">
    <property type="component" value="Unassembled WGS sequence"/>
</dbReference>
<dbReference type="EMBL" id="QMQV01000025">
    <property type="protein sequence ID" value="RLE49708.1"/>
    <property type="molecule type" value="Genomic_DNA"/>
</dbReference>
<dbReference type="GO" id="GO:0005886">
    <property type="term" value="C:plasma membrane"/>
    <property type="evidence" value="ECO:0007669"/>
    <property type="project" value="UniProtKB-SubCell"/>
</dbReference>
<evidence type="ECO:0000256" key="4">
    <source>
        <dbReference type="HAMAP-Rule" id="MF_00271"/>
    </source>
</evidence>
<evidence type="ECO:0000313" key="7">
    <source>
        <dbReference type="EMBL" id="RLE53072.1"/>
    </source>
</evidence>
<keyword evidence="5" id="KW-0175">Coiled coil</keyword>
<evidence type="ECO:0000313" key="9">
    <source>
        <dbReference type="Proteomes" id="UP000278475"/>
    </source>
</evidence>
<organism evidence="6 9">
    <name type="scientific">Thermoproteota archaeon</name>
    <dbReference type="NCBI Taxonomy" id="2056631"/>
    <lineage>
        <taxon>Archaea</taxon>
        <taxon>Thermoproteota</taxon>
    </lineage>
</organism>
<dbReference type="Proteomes" id="UP000278475">
    <property type="component" value="Unassembled WGS sequence"/>
</dbReference>
<dbReference type="HAMAP" id="MF_00271">
    <property type="entry name" value="ATP_synth_D_arch"/>
    <property type="match status" value="1"/>
</dbReference>
<evidence type="ECO:0000313" key="6">
    <source>
        <dbReference type="EMBL" id="RLE49708.1"/>
    </source>
</evidence>
<accession>A0A497ESY5</accession>
<evidence type="ECO:0000313" key="8">
    <source>
        <dbReference type="Proteomes" id="UP000272051"/>
    </source>
</evidence>
<comment type="similarity">
    <text evidence="1 4">Belongs to the V-ATPase D subunit family.</text>
</comment>
<protein>
    <recommendedName>
        <fullName evidence="4">A-type ATP synthase subunit D</fullName>
    </recommendedName>
</protein>
<reference evidence="8 9" key="1">
    <citation type="submission" date="2018-06" db="EMBL/GenBank/DDBJ databases">
        <title>Extensive metabolic versatility and redundancy in microbially diverse, dynamic hydrothermal sediments.</title>
        <authorList>
            <person name="Dombrowski N."/>
            <person name="Teske A."/>
            <person name="Baker B.J."/>
        </authorList>
    </citation>
    <scope>NUCLEOTIDE SEQUENCE [LARGE SCALE GENOMIC DNA]</scope>
    <source>
        <strain evidence="7">B34_G17</strain>
        <strain evidence="6">B66_G16</strain>
    </source>
</reference>
<keyword evidence="4" id="KW-1003">Cell membrane</keyword>
<keyword evidence="4" id="KW-0066">ATP synthesis</keyword>
<keyword evidence="2 4" id="KW-0813">Transport</keyword>
<dbReference type="GO" id="GO:0005524">
    <property type="term" value="F:ATP binding"/>
    <property type="evidence" value="ECO:0007669"/>
    <property type="project" value="UniProtKB-UniRule"/>
</dbReference>
<evidence type="ECO:0000256" key="5">
    <source>
        <dbReference type="SAM" id="Coils"/>
    </source>
</evidence>
<dbReference type="Pfam" id="PF01813">
    <property type="entry name" value="ATP-synt_D"/>
    <property type="match status" value="1"/>
</dbReference>
<dbReference type="GO" id="GO:0046933">
    <property type="term" value="F:proton-transporting ATP synthase activity, rotational mechanism"/>
    <property type="evidence" value="ECO:0007669"/>
    <property type="project" value="UniProtKB-UniRule"/>
</dbReference>
<comment type="subunit">
    <text evidence="4">Has multiple subunits with at least A(3), B(3), C, D, E, F, H, I and proteolipid K(x).</text>
</comment>
<name>A0A497ESY5_9CREN</name>
<comment type="function">
    <text evidence="4">Component of the A-type ATP synthase that produces ATP from ADP in the presence of a proton gradient across the membrane.</text>
</comment>
<proteinExistence type="inferred from homology"/>
<keyword evidence="4" id="KW-0472">Membrane</keyword>
<comment type="caution">
    <text evidence="6">The sequence shown here is derived from an EMBL/GenBank/DDBJ whole genome shotgun (WGS) entry which is preliminary data.</text>
</comment>
<evidence type="ECO:0000256" key="3">
    <source>
        <dbReference type="ARBA" id="ARBA00023065"/>
    </source>
</evidence>
<comment type="subcellular location">
    <subcellularLocation>
        <location evidence="4">Cell membrane</location>
        <topology evidence="4">Peripheral membrane protein</topology>
    </subcellularLocation>
</comment>
<evidence type="ECO:0000256" key="2">
    <source>
        <dbReference type="ARBA" id="ARBA00022448"/>
    </source>
</evidence>
<dbReference type="GO" id="GO:0042777">
    <property type="term" value="P:proton motive force-driven plasma membrane ATP synthesis"/>
    <property type="evidence" value="ECO:0007669"/>
    <property type="project" value="UniProtKB-UniRule"/>
</dbReference>
<dbReference type="AlphaFoldDB" id="A0A497ESY5"/>
<dbReference type="EMBL" id="QMQX01000023">
    <property type="protein sequence ID" value="RLE53072.1"/>
    <property type="molecule type" value="Genomic_DNA"/>
</dbReference>
<feature type="coiled-coil region" evidence="5">
    <location>
        <begin position="12"/>
        <end position="64"/>
    </location>
</feature>
<dbReference type="InterPro" id="IPR002699">
    <property type="entry name" value="V_ATPase_D"/>
</dbReference>
<gene>
    <name evidence="4" type="primary">atpD</name>
    <name evidence="6" type="ORF">DRJ31_03920</name>
    <name evidence="7" type="ORF">DRJ33_02065</name>
</gene>